<accession>A0ABS8D6D7</accession>
<feature type="binding site" evidence="2">
    <location>
        <position position="116"/>
    </location>
    <ligand>
        <name>Mg(2+)</name>
        <dbReference type="ChEBI" id="CHEBI:18420"/>
    </ligand>
</feature>
<dbReference type="Proteomes" id="UP001165395">
    <property type="component" value="Unassembled WGS sequence"/>
</dbReference>
<comment type="pathway">
    <text evidence="2">Cofactor biosynthesis; biotin biosynthesis; biotin from 7,8-diaminononanoate: step 1/2.</text>
</comment>
<dbReference type="EMBL" id="JAJBZT010000004">
    <property type="protein sequence ID" value="MCB6183536.1"/>
    <property type="molecule type" value="Genomic_DNA"/>
</dbReference>
<dbReference type="SUPFAM" id="SSF52540">
    <property type="entry name" value="P-loop containing nucleoside triphosphate hydrolases"/>
    <property type="match status" value="1"/>
</dbReference>
<feature type="binding site" evidence="2">
    <location>
        <begin position="205"/>
        <end position="207"/>
    </location>
    <ligand>
        <name>ATP</name>
        <dbReference type="ChEBI" id="CHEBI:30616"/>
    </ligand>
</feature>
<dbReference type="InterPro" id="IPR004472">
    <property type="entry name" value="DTB_synth_BioD"/>
</dbReference>
<organism evidence="3 4">
    <name type="scientific">Leeia speluncae</name>
    <dbReference type="NCBI Taxonomy" id="2884804"/>
    <lineage>
        <taxon>Bacteria</taxon>
        <taxon>Pseudomonadati</taxon>
        <taxon>Pseudomonadota</taxon>
        <taxon>Betaproteobacteria</taxon>
        <taxon>Neisseriales</taxon>
        <taxon>Leeiaceae</taxon>
        <taxon>Leeia</taxon>
    </lineage>
</organism>
<dbReference type="PANTHER" id="PTHR43210">
    <property type="entry name" value="DETHIOBIOTIN SYNTHETASE"/>
    <property type="match status" value="1"/>
</dbReference>
<dbReference type="PANTHER" id="PTHR43210:SF5">
    <property type="entry name" value="DETHIOBIOTIN SYNTHETASE"/>
    <property type="match status" value="1"/>
</dbReference>
<gene>
    <name evidence="2 3" type="primary">bioD</name>
    <name evidence="3" type="ORF">LIN78_08250</name>
</gene>
<evidence type="ECO:0000256" key="2">
    <source>
        <dbReference type="HAMAP-Rule" id="MF_00336"/>
    </source>
</evidence>
<evidence type="ECO:0000313" key="3">
    <source>
        <dbReference type="EMBL" id="MCB6183536.1"/>
    </source>
</evidence>
<comment type="catalytic activity">
    <reaction evidence="2">
        <text>(7R,8S)-7,8-diammoniononanoate + CO2 + ATP = (4R,5S)-dethiobiotin + ADP + phosphate + 3 H(+)</text>
        <dbReference type="Rhea" id="RHEA:15805"/>
        <dbReference type="ChEBI" id="CHEBI:15378"/>
        <dbReference type="ChEBI" id="CHEBI:16526"/>
        <dbReference type="ChEBI" id="CHEBI:30616"/>
        <dbReference type="ChEBI" id="CHEBI:43474"/>
        <dbReference type="ChEBI" id="CHEBI:149469"/>
        <dbReference type="ChEBI" id="CHEBI:149473"/>
        <dbReference type="ChEBI" id="CHEBI:456216"/>
        <dbReference type="EC" id="6.3.3.3"/>
    </reaction>
</comment>
<dbReference type="GO" id="GO:0004141">
    <property type="term" value="F:dethiobiotin synthase activity"/>
    <property type="evidence" value="ECO:0007669"/>
    <property type="project" value="UniProtKB-EC"/>
</dbReference>
<keyword evidence="2" id="KW-0547">Nucleotide-binding</keyword>
<dbReference type="EC" id="6.3.3.3" evidence="2"/>
<comment type="subcellular location">
    <subcellularLocation>
        <location evidence="2">Cytoplasm</location>
    </subcellularLocation>
</comment>
<keyword evidence="2 3" id="KW-0436">Ligase</keyword>
<comment type="caution">
    <text evidence="3">The sequence shown here is derived from an EMBL/GenBank/DDBJ whole genome shotgun (WGS) entry which is preliminary data.</text>
</comment>
<keyword evidence="2" id="KW-0479">Metal-binding</keyword>
<protein>
    <recommendedName>
        <fullName evidence="2">ATP-dependent dethiobiotin synthetase BioD</fullName>
        <ecNumber evidence="2">6.3.3.3</ecNumber>
    </recommendedName>
    <alternativeName>
        <fullName evidence="2">DTB synthetase</fullName>
        <shortName evidence="2">DTBS</shortName>
    </alternativeName>
    <alternativeName>
        <fullName evidence="2">Dethiobiotin synthase</fullName>
    </alternativeName>
</protein>
<name>A0ABS8D6D7_9NEIS</name>
<keyword evidence="2" id="KW-0067">ATP-binding</keyword>
<proteinExistence type="inferred from homology"/>
<dbReference type="Pfam" id="PF13500">
    <property type="entry name" value="AAA_26"/>
    <property type="match status" value="1"/>
</dbReference>
<dbReference type="PIRSF" id="PIRSF006755">
    <property type="entry name" value="DTB_synth"/>
    <property type="match status" value="1"/>
</dbReference>
<comment type="cofactor">
    <cofactor evidence="2">
        <name>Mg(2+)</name>
        <dbReference type="ChEBI" id="CHEBI:18420"/>
    </cofactor>
</comment>
<evidence type="ECO:0000313" key="4">
    <source>
        <dbReference type="Proteomes" id="UP001165395"/>
    </source>
</evidence>
<evidence type="ECO:0000256" key="1">
    <source>
        <dbReference type="ARBA" id="ARBA00022756"/>
    </source>
</evidence>
<feature type="binding site" evidence="2">
    <location>
        <position position="55"/>
    </location>
    <ligand>
        <name>ATP</name>
        <dbReference type="ChEBI" id="CHEBI:30616"/>
    </ligand>
</feature>
<keyword evidence="2" id="KW-0963">Cytoplasm</keyword>
<dbReference type="CDD" id="cd03109">
    <property type="entry name" value="DTBS"/>
    <property type="match status" value="1"/>
</dbReference>
<dbReference type="RefSeq" id="WP_227180319.1">
    <property type="nucleotide sequence ID" value="NZ_JAJBZT010000004.1"/>
</dbReference>
<feature type="active site" evidence="2">
    <location>
        <position position="38"/>
    </location>
</feature>
<comment type="function">
    <text evidence="2">Catalyzes a mechanistically unusual reaction, the ATP-dependent insertion of CO2 between the N7 and N8 nitrogen atoms of 7,8-diaminopelargonic acid (DAPA, also called 7,8-diammoniononanoate) to form a ureido ring.</text>
</comment>
<feature type="binding site" evidence="2">
    <location>
        <begin position="116"/>
        <end position="119"/>
    </location>
    <ligand>
        <name>ATP</name>
        <dbReference type="ChEBI" id="CHEBI:30616"/>
    </ligand>
</feature>
<dbReference type="HAMAP" id="MF_00336">
    <property type="entry name" value="BioD"/>
    <property type="match status" value="1"/>
</dbReference>
<dbReference type="InterPro" id="IPR027417">
    <property type="entry name" value="P-loop_NTPase"/>
</dbReference>
<feature type="binding site" evidence="2">
    <location>
        <position position="55"/>
    </location>
    <ligand>
        <name>Mg(2+)</name>
        <dbReference type="ChEBI" id="CHEBI:18420"/>
    </ligand>
</feature>
<feature type="binding site" evidence="2">
    <location>
        <position position="42"/>
    </location>
    <ligand>
        <name>substrate</name>
    </ligand>
</feature>
<sequence length="234" mass="24944">MGGAFFVTGTDTEVGKTMVSVLLMHALQRQGLQVLGMKPVASGCLPSDEGLISEDAEALASAASLALPKSLINPYTFEDPISPHLAARDANTDIDLWQIAGNLNQLRQQADIVLVEGAGGWFAPISDERDMADLAMGLQLPVVLVVGMKLGCINHALLTAKAIEAKGCRLIGWVANRVEPRMLRFEDNLKTLTDRIGAPLLGVIPYLENEEAASQAVDNMAIEPLLSLTPATCE</sequence>
<keyword evidence="4" id="KW-1185">Reference proteome</keyword>
<dbReference type="Gene3D" id="3.40.50.300">
    <property type="entry name" value="P-loop containing nucleotide triphosphate hydrolases"/>
    <property type="match status" value="1"/>
</dbReference>
<feature type="binding site" evidence="2">
    <location>
        <position position="17"/>
    </location>
    <ligand>
        <name>Mg(2+)</name>
        <dbReference type="ChEBI" id="CHEBI:18420"/>
    </ligand>
</feature>
<keyword evidence="1 2" id="KW-0093">Biotin biosynthesis</keyword>
<keyword evidence="2" id="KW-0460">Magnesium</keyword>
<feature type="binding site" evidence="2">
    <location>
        <begin position="176"/>
        <end position="177"/>
    </location>
    <ligand>
        <name>ATP</name>
        <dbReference type="ChEBI" id="CHEBI:30616"/>
    </ligand>
</feature>
<reference evidence="3" key="1">
    <citation type="submission" date="2021-10" db="EMBL/GenBank/DDBJ databases">
        <title>The complete genome sequence of Leeia sp. TBRC 13508.</title>
        <authorList>
            <person name="Charoenyingcharoen P."/>
            <person name="Yukphan P."/>
        </authorList>
    </citation>
    <scope>NUCLEOTIDE SEQUENCE</scope>
    <source>
        <strain evidence="3">TBRC 13508</strain>
    </source>
</reference>
<comment type="subunit">
    <text evidence="2">Homodimer.</text>
</comment>
<dbReference type="NCBIfam" id="TIGR00347">
    <property type="entry name" value="bioD"/>
    <property type="match status" value="1"/>
</dbReference>
<comment type="similarity">
    <text evidence="2">Belongs to the dethiobiotin synthetase family.</text>
</comment>
<comment type="caution">
    <text evidence="2">Lacks conserved residue(s) required for the propagation of feature annotation.</text>
</comment>